<dbReference type="PANTHER" id="PTHR33747">
    <property type="entry name" value="UPF0225 PROTEIN SCO1677"/>
    <property type="match status" value="1"/>
</dbReference>
<protein>
    <submittedName>
        <fullName evidence="1">SEC-C domain-containing protein</fullName>
    </submittedName>
</protein>
<proteinExistence type="predicted"/>
<dbReference type="SUPFAM" id="SSF103642">
    <property type="entry name" value="Sec-C motif"/>
    <property type="match status" value="1"/>
</dbReference>
<accession>A0A926D3M0</accession>
<dbReference type="RefSeq" id="WP_249314936.1">
    <property type="nucleotide sequence ID" value="NZ_JACRSR010000001.1"/>
</dbReference>
<dbReference type="Proteomes" id="UP000623172">
    <property type="component" value="Unassembled WGS sequence"/>
</dbReference>
<dbReference type="AlphaFoldDB" id="A0A926D3M0"/>
<reference evidence="1" key="1">
    <citation type="submission" date="2020-08" db="EMBL/GenBank/DDBJ databases">
        <title>Genome public.</title>
        <authorList>
            <person name="Liu C."/>
            <person name="Sun Q."/>
        </authorList>
    </citation>
    <scope>NUCLEOTIDE SEQUENCE</scope>
    <source>
        <strain evidence="1">NSJ-53</strain>
    </source>
</reference>
<keyword evidence="2" id="KW-1185">Reference proteome</keyword>
<dbReference type="PANTHER" id="PTHR33747:SF1">
    <property type="entry name" value="ADENYLATE CYCLASE-ASSOCIATED CAP C-TERMINAL DOMAIN-CONTAINING PROTEIN"/>
    <property type="match status" value="1"/>
</dbReference>
<evidence type="ECO:0000313" key="1">
    <source>
        <dbReference type="EMBL" id="MBC8530887.1"/>
    </source>
</evidence>
<comment type="caution">
    <text evidence="1">The sequence shown here is derived from an EMBL/GenBank/DDBJ whole genome shotgun (WGS) entry which is preliminary data.</text>
</comment>
<sequence length="166" mass="19602">MKLYEQWSNLAKMQQTPQQQEAFWQEYFNQEKENYKKILADPKVYEGTVEELAKFFDMENMVFSGFIDGINTSLKEEIDLDALEETTPVKLDIDYEKLYFNMLDAKADWLYNLPEWEGILSEERRREITKEYRASKVFVKEKTVGRNDPCPCGSGKKYKKCCGKNA</sequence>
<dbReference type="Gene3D" id="3.10.450.50">
    <property type="match status" value="1"/>
</dbReference>
<evidence type="ECO:0000313" key="2">
    <source>
        <dbReference type="Proteomes" id="UP000623172"/>
    </source>
</evidence>
<dbReference type="NCBIfam" id="NF004088">
    <property type="entry name" value="PRK05590.1"/>
    <property type="match status" value="1"/>
</dbReference>
<gene>
    <name evidence="1" type="ORF">H8696_03400</name>
</gene>
<dbReference type="Pfam" id="PF02810">
    <property type="entry name" value="SEC-C"/>
    <property type="match status" value="1"/>
</dbReference>
<organism evidence="1 2">
    <name type="scientific">Gehongia tenuis</name>
    <dbReference type="NCBI Taxonomy" id="2763655"/>
    <lineage>
        <taxon>Bacteria</taxon>
        <taxon>Bacillati</taxon>
        <taxon>Bacillota</taxon>
        <taxon>Clostridia</taxon>
        <taxon>Christensenellales</taxon>
        <taxon>Christensenellaceae</taxon>
        <taxon>Gehongia</taxon>
    </lineage>
</organism>
<name>A0A926D3M0_9FIRM</name>
<dbReference type="EMBL" id="JACRSR010000001">
    <property type="protein sequence ID" value="MBC8530887.1"/>
    <property type="molecule type" value="Genomic_DNA"/>
</dbReference>
<dbReference type="InterPro" id="IPR004027">
    <property type="entry name" value="SEC_C_motif"/>
</dbReference>